<keyword evidence="5 10" id="KW-0949">S-adenosyl-L-methionine</keyword>
<dbReference type="GO" id="GO:0005634">
    <property type="term" value="C:nucleus"/>
    <property type="evidence" value="ECO:0007669"/>
    <property type="project" value="UniProtKB-SubCell"/>
</dbReference>
<evidence type="ECO:0000256" key="4">
    <source>
        <dbReference type="ARBA" id="ARBA00022679"/>
    </source>
</evidence>
<comment type="function">
    <text evidence="10">Specifically methylates the N1 position of guanosine-37 in various cytoplasmic and mitochondrial tRNAs. Methylation is not dependent on the nature of the nucleoside 5' of the target nucleoside. This is the first step in the biosynthesis of wybutosine (yW), a modified base adjacent to the anticodon of tRNAs and required for accurate decoding.</text>
</comment>
<evidence type="ECO:0000256" key="7">
    <source>
        <dbReference type="ARBA" id="ARBA00023128"/>
    </source>
</evidence>
<dbReference type="SUPFAM" id="SSF53335">
    <property type="entry name" value="S-adenosyl-L-methionine-dependent methyltransferases"/>
    <property type="match status" value="1"/>
</dbReference>
<name>A0A0D1Z744_EXOME</name>
<dbReference type="Proteomes" id="UP000054302">
    <property type="component" value="Unassembled WGS sequence"/>
</dbReference>
<dbReference type="EMBL" id="KN847524">
    <property type="protein sequence ID" value="KIV89729.1"/>
    <property type="molecule type" value="Genomic_DNA"/>
</dbReference>
<evidence type="ECO:0000313" key="13">
    <source>
        <dbReference type="Proteomes" id="UP000054302"/>
    </source>
</evidence>
<dbReference type="AlphaFoldDB" id="A0A0D1Z744"/>
<dbReference type="GeneID" id="27324954"/>
<dbReference type="PROSITE" id="PS51684">
    <property type="entry name" value="SAM_MT_TRM5_TYW2"/>
    <property type="match status" value="1"/>
</dbReference>
<reference evidence="12 13" key="1">
    <citation type="submission" date="2015-01" db="EMBL/GenBank/DDBJ databases">
        <title>The Genome Sequence of Exophiala mesophila CBS40295.</title>
        <authorList>
            <consortium name="The Broad Institute Genomics Platform"/>
            <person name="Cuomo C."/>
            <person name="de Hoog S."/>
            <person name="Gorbushina A."/>
            <person name="Stielow B."/>
            <person name="Teixiera M."/>
            <person name="Abouelleil A."/>
            <person name="Chapman S.B."/>
            <person name="Priest M."/>
            <person name="Young S.K."/>
            <person name="Wortman J."/>
            <person name="Nusbaum C."/>
            <person name="Birren B."/>
        </authorList>
    </citation>
    <scope>NUCLEOTIDE SEQUENCE [LARGE SCALE GENOMIC DNA]</scope>
    <source>
        <strain evidence="12 13">CBS 40295</strain>
    </source>
</reference>
<dbReference type="HAMAP" id="MF_03152">
    <property type="entry name" value="TRM5"/>
    <property type="match status" value="1"/>
</dbReference>
<keyword evidence="2 10" id="KW-0963">Cytoplasm</keyword>
<feature type="binding site" evidence="10">
    <location>
        <begin position="271"/>
        <end position="272"/>
    </location>
    <ligand>
        <name>S-adenosyl-L-methionine</name>
        <dbReference type="ChEBI" id="CHEBI:59789"/>
    </ligand>
</feature>
<dbReference type="RefSeq" id="XP_016221303.1">
    <property type="nucleotide sequence ID" value="XM_016371971.1"/>
</dbReference>
<dbReference type="InterPro" id="IPR056743">
    <property type="entry name" value="TRM5-TYW2-like_MTfase"/>
</dbReference>
<evidence type="ECO:0000256" key="9">
    <source>
        <dbReference type="ARBA" id="ARBA00047783"/>
    </source>
</evidence>
<dbReference type="EC" id="2.1.1.228" evidence="10"/>
<feature type="domain" description="SAM-dependent methyltransferase TRM5/TYW2-type" evidence="11">
    <location>
        <begin position="142"/>
        <end position="459"/>
    </location>
</feature>
<dbReference type="Gene3D" id="3.30.300.110">
    <property type="entry name" value="Met-10+ protein-like domains"/>
    <property type="match status" value="1"/>
</dbReference>
<evidence type="ECO:0000256" key="2">
    <source>
        <dbReference type="ARBA" id="ARBA00022490"/>
    </source>
</evidence>
<keyword evidence="13" id="KW-1185">Reference proteome</keyword>
<evidence type="ECO:0000256" key="3">
    <source>
        <dbReference type="ARBA" id="ARBA00022603"/>
    </source>
</evidence>
<evidence type="ECO:0000259" key="11">
    <source>
        <dbReference type="PROSITE" id="PS51684"/>
    </source>
</evidence>
<keyword evidence="3 10" id="KW-0489">Methyltransferase</keyword>
<dbReference type="OrthoDB" id="408788at2759"/>
<dbReference type="InterPro" id="IPR025792">
    <property type="entry name" value="tRNA_Gua_MeTrfase_euk"/>
</dbReference>
<dbReference type="OMA" id="VGSHSQF"/>
<protein>
    <recommendedName>
        <fullName evidence="10">tRNA (guanine(37)-N1)-methyltransferase</fullName>
        <ecNumber evidence="10">2.1.1.228</ecNumber>
    </recommendedName>
    <alternativeName>
        <fullName evidence="10">M1G-methyltransferase</fullName>
    </alternativeName>
    <alternativeName>
        <fullName evidence="10">tRNA [GM37] methyltransferase</fullName>
    </alternativeName>
    <alternativeName>
        <fullName evidence="10">tRNA methyltransferase 5</fullName>
    </alternativeName>
</protein>
<dbReference type="GO" id="GO:0002939">
    <property type="term" value="P:tRNA N1-guanine methylation"/>
    <property type="evidence" value="ECO:0007669"/>
    <property type="project" value="TreeGrafter"/>
</dbReference>
<keyword evidence="7 10" id="KW-0496">Mitochondrion</keyword>
<dbReference type="FunFam" id="3.30.300.110:FF:000001">
    <property type="entry name" value="tRNA (guanine(37)-N1)-methyltransferase"/>
    <property type="match status" value="1"/>
</dbReference>
<feature type="binding site" evidence="10">
    <location>
        <begin position="299"/>
        <end position="300"/>
    </location>
    <ligand>
        <name>S-adenosyl-L-methionine</name>
        <dbReference type="ChEBI" id="CHEBI:59789"/>
    </ligand>
</feature>
<comment type="catalytic activity">
    <reaction evidence="9 10">
        <text>guanosine(37) in tRNA + S-adenosyl-L-methionine = N(1)-methylguanosine(37) in tRNA + S-adenosyl-L-homocysteine + H(+)</text>
        <dbReference type="Rhea" id="RHEA:36899"/>
        <dbReference type="Rhea" id="RHEA-COMP:10145"/>
        <dbReference type="Rhea" id="RHEA-COMP:10147"/>
        <dbReference type="ChEBI" id="CHEBI:15378"/>
        <dbReference type="ChEBI" id="CHEBI:57856"/>
        <dbReference type="ChEBI" id="CHEBI:59789"/>
        <dbReference type="ChEBI" id="CHEBI:73542"/>
        <dbReference type="ChEBI" id="CHEBI:74269"/>
        <dbReference type="EC" id="2.1.1.228"/>
    </reaction>
</comment>
<dbReference type="STRING" id="212818.A0A0D1Z744"/>
<keyword evidence="4 10" id="KW-0808">Transferase</keyword>
<evidence type="ECO:0000313" key="12">
    <source>
        <dbReference type="EMBL" id="KIV89729.1"/>
    </source>
</evidence>
<dbReference type="InterPro" id="IPR030382">
    <property type="entry name" value="MeTrfase_TRM5/TYW2"/>
</dbReference>
<comment type="similarity">
    <text evidence="10">Belongs to the TRM5 / TYW2 family.</text>
</comment>
<organism evidence="12 13">
    <name type="scientific">Exophiala mesophila</name>
    <name type="common">Black yeast-like fungus</name>
    <dbReference type="NCBI Taxonomy" id="212818"/>
    <lineage>
        <taxon>Eukaryota</taxon>
        <taxon>Fungi</taxon>
        <taxon>Dikarya</taxon>
        <taxon>Ascomycota</taxon>
        <taxon>Pezizomycotina</taxon>
        <taxon>Eurotiomycetes</taxon>
        <taxon>Chaetothyriomycetidae</taxon>
        <taxon>Chaetothyriales</taxon>
        <taxon>Herpotrichiellaceae</taxon>
        <taxon>Exophiala</taxon>
    </lineage>
</organism>
<keyword evidence="6 10" id="KW-0819">tRNA processing</keyword>
<keyword evidence="8 10" id="KW-0539">Nucleus</keyword>
<proteinExistence type="inferred from homology"/>
<feature type="binding site" evidence="10">
    <location>
        <position position="361"/>
    </location>
    <ligand>
        <name>S-adenosyl-L-methionine</name>
        <dbReference type="ChEBI" id="CHEBI:59789"/>
    </ligand>
</feature>
<feature type="binding site" evidence="10">
    <location>
        <position position="233"/>
    </location>
    <ligand>
        <name>S-adenosyl-L-methionine</name>
        <dbReference type="ChEBI" id="CHEBI:59789"/>
    </ligand>
</feature>
<dbReference type="HOGENOM" id="CLU_022610_2_2_1"/>
<dbReference type="PANTHER" id="PTHR23245">
    <property type="entry name" value="TRNA METHYLTRANSFERASE"/>
    <property type="match status" value="1"/>
</dbReference>
<dbReference type="Pfam" id="PF02475">
    <property type="entry name" value="TRM5-TYW2_MTfase"/>
    <property type="match status" value="1"/>
</dbReference>
<comment type="subunit">
    <text evidence="10">Monomer.</text>
</comment>
<evidence type="ECO:0000256" key="6">
    <source>
        <dbReference type="ARBA" id="ARBA00022694"/>
    </source>
</evidence>
<evidence type="ECO:0000256" key="8">
    <source>
        <dbReference type="ARBA" id="ARBA00023242"/>
    </source>
</evidence>
<dbReference type="GO" id="GO:0052906">
    <property type="term" value="F:tRNA (guanine(37)-N1)-methyltransferase activity"/>
    <property type="evidence" value="ECO:0007669"/>
    <property type="project" value="UniProtKB-UniRule"/>
</dbReference>
<dbReference type="PANTHER" id="PTHR23245:SF36">
    <property type="entry name" value="TRNA (GUANINE(37)-N1)-METHYLTRANSFERASE"/>
    <property type="match status" value="1"/>
</dbReference>
<gene>
    <name evidence="10" type="primary">TRM5</name>
    <name evidence="12" type="ORF">PV10_07109</name>
</gene>
<evidence type="ECO:0000256" key="10">
    <source>
        <dbReference type="HAMAP-Rule" id="MF_03152"/>
    </source>
</evidence>
<dbReference type="GO" id="GO:0005759">
    <property type="term" value="C:mitochondrial matrix"/>
    <property type="evidence" value="ECO:0007669"/>
    <property type="project" value="UniProtKB-SubCell"/>
</dbReference>
<dbReference type="Gene3D" id="3.40.50.150">
    <property type="entry name" value="Vaccinia Virus protein VP39"/>
    <property type="match status" value="1"/>
</dbReference>
<sequence>MTSPETPSVFRPPVNRSMKVLDRSFFQKVIPLSAASVSNVKLLGQIRKDLERSGELLRLAMIKPLMDDDSNPGAKCFLLSLGIKTDDPSTWSPTLTQLIESEAARLRPYDLKLTYDDWTMHDILEATLPELPEDEKETPGGFAAVGHVAHINLRDIYLPYKHFIGQVLLDKNPMITTVINKTYDVGTESVFRTFPYEVLAGPDDLDVTVHESQCEFRFNFGKVYWNTRLGTEHARLWETFHEAEAVCDVMAGVGPFAIPSGKKKVFVRANDLNPFSYASLQDAITRNKVDDFVTASCQDGRLFIRQATADLASSPRSVSIVPKLKVSRNASEAEKTRAREMADADTKIYQEPRLFDHYVMNLPASAVEFLDAFRGIYHGREAEFTPHTPDRKLPLIHLYLFQAKHETEKEEHDEICTRISFFIGAEVSQTDTALDLEIRYVRNVAPNKKMYCASFRIPSSVAFDELPLLESLAKLNLEDKDKSQG</sequence>
<dbReference type="GO" id="GO:0070901">
    <property type="term" value="P:mitochondrial tRNA methylation"/>
    <property type="evidence" value="ECO:0007669"/>
    <property type="project" value="UniProtKB-ARBA"/>
</dbReference>
<comment type="subcellular location">
    <subcellularLocation>
        <location evidence="10">Mitochondrion matrix</location>
    </subcellularLocation>
    <subcellularLocation>
        <location evidence="10">Nucleus</location>
    </subcellularLocation>
    <subcellularLocation>
        <location evidence="10">Cytoplasm</location>
    </subcellularLocation>
    <text evidence="10">Predominantly in the mitochondria and in the nucleus.</text>
</comment>
<evidence type="ECO:0000256" key="5">
    <source>
        <dbReference type="ARBA" id="ARBA00022691"/>
    </source>
</evidence>
<dbReference type="VEuPathDB" id="FungiDB:PV10_07109"/>
<accession>A0A0D1Z744</accession>
<dbReference type="InterPro" id="IPR056744">
    <property type="entry name" value="TRM5/TYW2-like_N"/>
</dbReference>
<evidence type="ECO:0000256" key="1">
    <source>
        <dbReference type="ARBA" id="ARBA00009775"/>
    </source>
</evidence>
<comment type="similarity">
    <text evidence="1">Belongs to the class I-like SAM-binding methyltransferase superfamily. TRM5/TYW2 family.</text>
</comment>
<dbReference type="InterPro" id="IPR029063">
    <property type="entry name" value="SAM-dependent_MTases_sf"/>
</dbReference>
<dbReference type="Pfam" id="PF25133">
    <property type="entry name" value="TYW2_N_2"/>
    <property type="match status" value="1"/>
</dbReference>